<dbReference type="KEGG" id="wne:PIG85_09880"/>
<keyword evidence="3 5" id="KW-1133">Transmembrane helix</keyword>
<feature type="domain" description="Peptidase S54 rhomboid" evidence="6">
    <location>
        <begin position="91"/>
        <end position="229"/>
    </location>
</feature>
<evidence type="ECO:0000256" key="3">
    <source>
        <dbReference type="ARBA" id="ARBA00022989"/>
    </source>
</evidence>
<evidence type="ECO:0000256" key="2">
    <source>
        <dbReference type="ARBA" id="ARBA00022692"/>
    </source>
</evidence>
<dbReference type="Pfam" id="PF01694">
    <property type="entry name" value="Rhomboid"/>
    <property type="match status" value="1"/>
</dbReference>
<dbReference type="RefSeq" id="WP_004808091.1">
    <property type="nucleotide sequence ID" value="NZ_CP116394.1"/>
</dbReference>
<keyword evidence="4 5" id="KW-0472">Membrane</keyword>
<feature type="transmembrane region" description="Helical" evidence="5">
    <location>
        <begin position="53"/>
        <end position="70"/>
    </location>
</feature>
<comment type="subcellular location">
    <subcellularLocation>
        <location evidence="1">Membrane</location>
        <topology evidence="1">Multi-pass membrane protein</topology>
    </subcellularLocation>
</comment>
<sequence>MRISNWDNSGPANWDPKQKAPIDPFNTARFNVQPVDQALSGPAYQQNRSLKQAAVPVLVLLAFMWGIYIFESVTRIDLTALLGIHAGRMSSLWNIFTYSFEHLNFPHIMNNTWPFLILGTLISKEGQARYLWVSLAGTVVGGLGVWLLSPQNSVTVGASGVVFAYFGYLITAAIVEKNSSQRAGRIGVAVAVGIFYGSSMLFSLIPRADVSWQGHLLGAVGGVLAAIIIEGNEARQLKAAQNQPQIFPPRH</sequence>
<dbReference type="SUPFAM" id="SSF144091">
    <property type="entry name" value="Rhomboid-like"/>
    <property type="match status" value="1"/>
</dbReference>
<feature type="transmembrane region" description="Helical" evidence="5">
    <location>
        <begin position="154"/>
        <end position="174"/>
    </location>
</feature>
<accession>A0AB38XP70</accession>
<dbReference type="PANTHER" id="PTHR43066">
    <property type="entry name" value="RHOMBOID-RELATED PROTEIN"/>
    <property type="match status" value="1"/>
</dbReference>
<feature type="transmembrane region" description="Helical" evidence="5">
    <location>
        <begin position="212"/>
        <end position="229"/>
    </location>
</feature>
<dbReference type="InterPro" id="IPR022764">
    <property type="entry name" value="Peptidase_S54_rhomboid_dom"/>
</dbReference>
<evidence type="ECO:0000259" key="6">
    <source>
        <dbReference type="Pfam" id="PF01694"/>
    </source>
</evidence>
<dbReference type="GO" id="GO:0004252">
    <property type="term" value="F:serine-type endopeptidase activity"/>
    <property type="evidence" value="ECO:0007669"/>
    <property type="project" value="InterPro"/>
</dbReference>
<dbReference type="GO" id="GO:0016020">
    <property type="term" value="C:membrane"/>
    <property type="evidence" value="ECO:0007669"/>
    <property type="project" value="UniProtKB-SubCell"/>
</dbReference>
<evidence type="ECO:0000256" key="1">
    <source>
        <dbReference type="ARBA" id="ARBA00004141"/>
    </source>
</evidence>
<gene>
    <name evidence="7" type="ORF">PIG85_09880</name>
</gene>
<keyword evidence="7" id="KW-0645">Protease</keyword>
<dbReference type="InterPro" id="IPR035952">
    <property type="entry name" value="Rhomboid-like_sf"/>
</dbReference>
<organism evidence="7 8">
    <name type="scientific">Winkia neuii subsp. anitrata</name>
    <dbReference type="NCBI Taxonomy" id="29318"/>
    <lineage>
        <taxon>Bacteria</taxon>
        <taxon>Bacillati</taxon>
        <taxon>Actinomycetota</taxon>
        <taxon>Actinomycetes</taxon>
        <taxon>Actinomycetales</taxon>
        <taxon>Actinomycetaceae</taxon>
        <taxon>Winkia</taxon>
    </lineage>
</organism>
<evidence type="ECO:0000313" key="7">
    <source>
        <dbReference type="EMBL" id="WCE45936.1"/>
    </source>
</evidence>
<feature type="transmembrane region" description="Helical" evidence="5">
    <location>
        <begin position="186"/>
        <end position="206"/>
    </location>
</feature>
<keyword evidence="7" id="KW-0378">Hydrolase</keyword>
<evidence type="ECO:0000256" key="5">
    <source>
        <dbReference type="SAM" id="Phobius"/>
    </source>
</evidence>
<protein>
    <submittedName>
        <fullName evidence="7">Rhomboid family intramembrane serine protease</fullName>
    </submittedName>
</protein>
<keyword evidence="2 5" id="KW-0812">Transmembrane</keyword>
<evidence type="ECO:0000256" key="4">
    <source>
        <dbReference type="ARBA" id="ARBA00023136"/>
    </source>
</evidence>
<feature type="transmembrane region" description="Helical" evidence="5">
    <location>
        <begin position="130"/>
        <end position="148"/>
    </location>
</feature>
<reference evidence="7" key="1">
    <citation type="submission" date="2023-01" db="EMBL/GenBank/DDBJ databases">
        <title>Comparative Genomic Analysis of the Clinically-Derived Winkia Strain NY0527 Provides Evidence into the Taxonomic Reassignment of Winkia neuii and Characterizes Their Virulence Traits.</title>
        <authorList>
            <person name="Cai X."/>
            <person name="Peng Y."/>
            <person name="Li M."/>
            <person name="Qiu Y."/>
            <person name="Wang Y."/>
            <person name="Xu L."/>
            <person name="Hou Q."/>
        </authorList>
    </citation>
    <scope>NUCLEOTIDE SEQUENCE</scope>
    <source>
        <strain evidence="7">NY0527</strain>
    </source>
</reference>
<evidence type="ECO:0000313" key="8">
    <source>
        <dbReference type="Proteomes" id="UP001211044"/>
    </source>
</evidence>
<dbReference type="Proteomes" id="UP001211044">
    <property type="component" value="Chromosome"/>
</dbReference>
<dbReference type="EMBL" id="CP116394">
    <property type="protein sequence ID" value="WCE45936.1"/>
    <property type="molecule type" value="Genomic_DNA"/>
</dbReference>
<name>A0AB38XP70_9ACTO</name>
<proteinExistence type="predicted"/>
<dbReference type="AlphaFoldDB" id="A0AB38XP70"/>
<dbReference type="PANTHER" id="PTHR43066:SF11">
    <property type="entry name" value="PEPTIDASE S54 RHOMBOID DOMAIN-CONTAINING PROTEIN"/>
    <property type="match status" value="1"/>
</dbReference>
<dbReference type="Gene3D" id="1.20.1540.10">
    <property type="entry name" value="Rhomboid-like"/>
    <property type="match status" value="1"/>
</dbReference>
<dbReference type="GO" id="GO:0006508">
    <property type="term" value="P:proteolysis"/>
    <property type="evidence" value="ECO:0007669"/>
    <property type="project" value="UniProtKB-KW"/>
</dbReference>